<dbReference type="RefSeq" id="WP_085544943.1">
    <property type="nucleotide sequence ID" value="NZ_FXBB01000021.1"/>
</dbReference>
<evidence type="ECO:0000313" key="9">
    <source>
        <dbReference type="EMBL" id="SMG36274.1"/>
    </source>
</evidence>
<protein>
    <submittedName>
        <fullName evidence="9">Ni,Fe-hydrogenase III small subunit</fullName>
    </submittedName>
</protein>
<dbReference type="GO" id="GO:0046872">
    <property type="term" value="F:metal ion binding"/>
    <property type="evidence" value="ECO:0007669"/>
    <property type="project" value="UniProtKB-KW"/>
</dbReference>
<dbReference type="Proteomes" id="UP000193355">
    <property type="component" value="Unassembled WGS sequence"/>
</dbReference>
<reference evidence="10" key="1">
    <citation type="submission" date="2017-04" db="EMBL/GenBank/DDBJ databases">
        <authorList>
            <person name="Varghese N."/>
            <person name="Submissions S."/>
        </authorList>
    </citation>
    <scope>NUCLEOTIDE SEQUENCE [LARGE SCALE GENOMIC DNA]</scope>
    <source>
        <strain evidence="10">USBA 82</strain>
    </source>
</reference>
<dbReference type="PANTHER" id="PTHR42989">
    <property type="entry name" value="HYDROGENASE-4 COMPONENT I"/>
    <property type="match status" value="1"/>
</dbReference>
<keyword evidence="5" id="KW-0479">Metal-binding</keyword>
<feature type="domain" description="4Fe-4S ferredoxin-type" evidence="8">
    <location>
        <begin position="33"/>
        <end position="63"/>
    </location>
</feature>
<sequence length="244" mass="25846">MFFDILSVRAKQGNKTMTYPDGPPPTLPDRFAGLPVIDQSICSTCPGPCVDSCPSGAVEKADNLTIDLGKCLFCRECQRACPKGALSFGQDHRLGSSTREGLISLGDGAAPSAYNDRAADLYGKVFSIRVVSAGGCGACEADTNVLNTLAWDLSRFGINYAASPRHCDGMIIIGPVPTNMVEAVVETYRAIPEPKFVIAVGSCTVTASSKEGFPVPVDLYIPGCPPHPLTILDGMLRFLGKVKE</sequence>
<feature type="domain" description="4Fe-4S ferredoxin-type" evidence="8">
    <location>
        <begin position="64"/>
        <end position="91"/>
    </location>
</feature>
<evidence type="ECO:0000256" key="4">
    <source>
        <dbReference type="ARBA" id="ARBA00022485"/>
    </source>
</evidence>
<keyword evidence="10" id="KW-1185">Reference proteome</keyword>
<evidence type="ECO:0000256" key="2">
    <source>
        <dbReference type="ARBA" id="ARBA00009173"/>
    </source>
</evidence>
<dbReference type="Pfam" id="PF12838">
    <property type="entry name" value="Fer4_7"/>
    <property type="match status" value="1"/>
</dbReference>
<dbReference type="Gene3D" id="3.30.70.20">
    <property type="match status" value="1"/>
</dbReference>
<dbReference type="InterPro" id="IPR017896">
    <property type="entry name" value="4Fe4S_Fe-S-bd"/>
</dbReference>
<comment type="cofactor">
    <cofactor evidence="1">
        <name>[4Fe-4S] cluster</name>
        <dbReference type="ChEBI" id="CHEBI:49883"/>
    </cofactor>
</comment>
<comment type="similarity">
    <text evidence="3">Belongs to the FrhG family.</text>
</comment>
<organism evidence="9 10">
    <name type="scientific">Dethiosulfovibrio salsuginis</name>
    <dbReference type="NCBI Taxonomy" id="561720"/>
    <lineage>
        <taxon>Bacteria</taxon>
        <taxon>Thermotogati</taxon>
        <taxon>Synergistota</taxon>
        <taxon>Synergistia</taxon>
        <taxon>Synergistales</taxon>
        <taxon>Dethiosulfovibrionaceae</taxon>
        <taxon>Dethiosulfovibrio</taxon>
    </lineage>
</organism>
<evidence type="ECO:0000256" key="1">
    <source>
        <dbReference type="ARBA" id="ARBA00001966"/>
    </source>
</evidence>
<dbReference type="PROSITE" id="PS51379">
    <property type="entry name" value="4FE4S_FER_2"/>
    <property type="match status" value="2"/>
</dbReference>
<dbReference type="InterPro" id="IPR017900">
    <property type="entry name" value="4Fe4S_Fe_S_CS"/>
</dbReference>
<name>A0A1X7K6I8_9BACT</name>
<keyword evidence="4" id="KW-0004">4Fe-4S</keyword>
<dbReference type="AlphaFoldDB" id="A0A1X7K6I8"/>
<dbReference type="GO" id="GO:0051539">
    <property type="term" value="F:4 iron, 4 sulfur cluster binding"/>
    <property type="evidence" value="ECO:0007669"/>
    <property type="project" value="UniProtKB-KW"/>
</dbReference>
<comment type="similarity">
    <text evidence="2">Belongs to the complex I 20 kDa subunit family.</text>
</comment>
<dbReference type="OrthoDB" id="9786737at2"/>
<dbReference type="SUPFAM" id="SSF54862">
    <property type="entry name" value="4Fe-4S ferredoxins"/>
    <property type="match status" value="1"/>
</dbReference>
<dbReference type="SUPFAM" id="SSF56770">
    <property type="entry name" value="HydA/Nqo6-like"/>
    <property type="match status" value="1"/>
</dbReference>
<evidence type="ECO:0000313" key="10">
    <source>
        <dbReference type="Proteomes" id="UP000193355"/>
    </source>
</evidence>
<evidence type="ECO:0000256" key="7">
    <source>
        <dbReference type="ARBA" id="ARBA00023014"/>
    </source>
</evidence>
<evidence type="ECO:0000256" key="3">
    <source>
        <dbReference type="ARBA" id="ARBA00010870"/>
    </source>
</evidence>
<gene>
    <name evidence="9" type="ORF">SAMN06275492_12140</name>
</gene>
<evidence type="ECO:0000256" key="5">
    <source>
        <dbReference type="ARBA" id="ARBA00022723"/>
    </source>
</evidence>
<keyword evidence="6" id="KW-0408">Iron</keyword>
<dbReference type="InterPro" id="IPR006137">
    <property type="entry name" value="NADH_UbQ_OxRdtase-like_20kDa"/>
</dbReference>
<accession>A0A1X7K6I8</accession>
<dbReference type="PANTHER" id="PTHR42989:SF1">
    <property type="entry name" value="FORMATE HYDROGENLYASE SUBUNIT 7-RELATED"/>
    <property type="match status" value="1"/>
</dbReference>
<dbReference type="InterPro" id="IPR052375">
    <property type="entry name" value="Complex_I_20kDa-like"/>
</dbReference>
<keyword evidence="7" id="KW-0411">Iron-sulfur</keyword>
<evidence type="ECO:0000256" key="6">
    <source>
        <dbReference type="ARBA" id="ARBA00023004"/>
    </source>
</evidence>
<dbReference type="STRING" id="561720.SAMN06275492_12140"/>
<dbReference type="EMBL" id="FXBB01000021">
    <property type="protein sequence ID" value="SMG36274.1"/>
    <property type="molecule type" value="Genomic_DNA"/>
</dbReference>
<proteinExistence type="inferred from homology"/>
<dbReference type="PROSITE" id="PS00198">
    <property type="entry name" value="4FE4S_FER_1"/>
    <property type="match status" value="1"/>
</dbReference>
<evidence type="ECO:0000259" key="8">
    <source>
        <dbReference type="PROSITE" id="PS51379"/>
    </source>
</evidence>
<dbReference type="Gene3D" id="3.40.50.12280">
    <property type="match status" value="1"/>
</dbReference>
<dbReference type="Pfam" id="PF01058">
    <property type="entry name" value="Oxidored_q6"/>
    <property type="match status" value="1"/>
</dbReference>